<dbReference type="PANTHER" id="PTHR33939:SF1">
    <property type="entry name" value="DUF4371 DOMAIN-CONTAINING PROTEIN"/>
    <property type="match status" value="1"/>
</dbReference>
<dbReference type="InterPro" id="IPR036397">
    <property type="entry name" value="RNaseH_sf"/>
</dbReference>
<accession>A0ABQ9IWD4</accession>
<name>A0ABQ9IWD4_9CUCU</name>
<dbReference type="Proteomes" id="UP001162164">
    <property type="component" value="Unassembled WGS sequence"/>
</dbReference>
<dbReference type="PANTHER" id="PTHR33939">
    <property type="entry name" value="PROTEIN CBG22215"/>
    <property type="match status" value="1"/>
</dbReference>
<comment type="caution">
    <text evidence="1">The sequence shown here is derived from an EMBL/GenBank/DDBJ whole genome shotgun (WGS) entry which is preliminary data.</text>
</comment>
<protein>
    <submittedName>
        <fullName evidence="1">Uncharacterized protein</fullName>
    </submittedName>
</protein>
<keyword evidence="2" id="KW-1185">Reference proteome</keyword>
<reference evidence="1" key="1">
    <citation type="journal article" date="2023" name="Insect Mol. Biol.">
        <title>Genome sequencing provides insights into the evolution of gene families encoding plant cell wall-degrading enzymes in longhorned beetles.</title>
        <authorList>
            <person name="Shin N.R."/>
            <person name="Okamura Y."/>
            <person name="Kirsch R."/>
            <person name="Pauchet Y."/>
        </authorList>
    </citation>
    <scope>NUCLEOTIDE SEQUENCE</scope>
    <source>
        <strain evidence="1">MMC_N1</strain>
    </source>
</reference>
<organism evidence="1 2">
    <name type="scientific">Molorchus minor</name>
    <dbReference type="NCBI Taxonomy" id="1323400"/>
    <lineage>
        <taxon>Eukaryota</taxon>
        <taxon>Metazoa</taxon>
        <taxon>Ecdysozoa</taxon>
        <taxon>Arthropoda</taxon>
        <taxon>Hexapoda</taxon>
        <taxon>Insecta</taxon>
        <taxon>Pterygota</taxon>
        <taxon>Neoptera</taxon>
        <taxon>Endopterygota</taxon>
        <taxon>Coleoptera</taxon>
        <taxon>Polyphaga</taxon>
        <taxon>Cucujiformia</taxon>
        <taxon>Chrysomeloidea</taxon>
        <taxon>Cerambycidae</taxon>
        <taxon>Lamiinae</taxon>
        <taxon>Monochamini</taxon>
        <taxon>Molorchus</taxon>
    </lineage>
</organism>
<dbReference type="EMBL" id="JAPWTJ010002168">
    <property type="protein sequence ID" value="KAJ8967592.1"/>
    <property type="molecule type" value="Genomic_DNA"/>
</dbReference>
<evidence type="ECO:0000313" key="2">
    <source>
        <dbReference type="Proteomes" id="UP001162164"/>
    </source>
</evidence>
<sequence>MNSNVFEDYFGEMIKYLSADSVVVMDNASYSRRTEKTPTSSWRKQEIIDWLTTKSIEFEDNLIKMELLAIANLHKYRFMKYAVEDIAEKHSVTVQRTPPDHCKLNPIELNGRK</sequence>
<proteinExistence type="predicted"/>
<dbReference type="Gene3D" id="3.30.420.10">
    <property type="entry name" value="Ribonuclease H-like superfamily/Ribonuclease H"/>
    <property type="match status" value="1"/>
</dbReference>
<evidence type="ECO:0000313" key="1">
    <source>
        <dbReference type="EMBL" id="KAJ8967592.1"/>
    </source>
</evidence>
<gene>
    <name evidence="1" type="ORF">NQ317_019894</name>
</gene>